<sequence>MGKKRQSYKSKKRLPPQKRKRVECEASQSAESSDDETVEQQQPMVASSSSATGDGSSHTLSSSASSEKLLKCHDVKLEKEEELTGFRFIDCELFVQFVQGLLCPECKRPLGSSRLSFVKEDRTDLASQFSFQCGCNNTVRFSSSKVVSRVFEVNRRFPLAMFSIGRHQAQGKRFLGNMNMPCSLNNSTWANHRNQIKKATETVADKSKSRAAEEARHAYEGNDITVSGDGTYQRRGFQSKNGVVTMLSVNGKQSKVLDCEVLSNHCDACKKSEKKREGAELARWKTAHEKKKGVCDKNHNGSAGAMEPAGAVNIFRRSETKHNLRYVNFLGDGDSKTYTTLKNEQLYDDVTIAKLECCGHVQKRMGRHLTNKVNELKKETFVSNGKTVKGIGGQNKLTKKAILKIQGHFGAGIRKNAGNLQKMKQDIWAIYNHRRRDHTNCGNWCPSKTGRGEPDRNAFPDFVCDAIRPVFETLTQDSLLERCLHGGSQNTNESLHNMIWERCPKTTYVGRKRLCIAVADATIVYNEGELGRLDIFSELGMEPGVWTTQCMTTLDRKRTVAGQIQACAAMQFARQRRALIAADQEVDREEYYLAGGHE</sequence>
<feature type="region of interest" description="Disordered" evidence="1">
    <location>
        <begin position="1"/>
        <end position="62"/>
    </location>
</feature>
<dbReference type="Proteomes" id="UP001374579">
    <property type="component" value="Unassembled WGS sequence"/>
</dbReference>
<evidence type="ECO:0000313" key="3">
    <source>
        <dbReference type="EMBL" id="KAK7089330.1"/>
    </source>
</evidence>
<reference evidence="3 4" key="1">
    <citation type="submission" date="2024-02" db="EMBL/GenBank/DDBJ databases">
        <title>Chromosome-scale genome assembly of the rough periwinkle Littorina saxatilis.</title>
        <authorList>
            <person name="De Jode A."/>
            <person name="Faria R."/>
            <person name="Formenti G."/>
            <person name="Sims Y."/>
            <person name="Smith T.P."/>
            <person name="Tracey A."/>
            <person name="Wood J.M.D."/>
            <person name="Zagrodzka Z.B."/>
            <person name="Johannesson K."/>
            <person name="Butlin R.K."/>
            <person name="Leder E.H."/>
        </authorList>
    </citation>
    <scope>NUCLEOTIDE SEQUENCE [LARGE SCALE GENOMIC DNA]</scope>
    <source>
        <strain evidence="3">Snail1</strain>
        <tissue evidence="3">Muscle</tissue>
    </source>
</reference>
<feature type="compositionally biased region" description="Low complexity" evidence="1">
    <location>
        <begin position="46"/>
        <end position="62"/>
    </location>
</feature>
<accession>A0AAN9G0A5</accession>
<feature type="domain" description="Mutator-like transposase" evidence="2">
    <location>
        <begin position="85"/>
        <end position="445"/>
    </location>
</feature>
<protein>
    <recommendedName>
        <fullName evidence="2">Mutator-like transposase domain-containing protein</fullName>
    </recommendedName>
</protein>
<dbReference type="AlphaFoldDB" id="A0AAN9G0A5"/>
<comment type="caution">
    <text evidence="3">The sequence shown here is derived from an EMBL/GenBank/DDBJ whole genome shotgun (WGS) entry which is preliminary data.</text>
</comment>
<evidence type="ECO:0000313" key="4">
    <source>
        <dbReference type="Proteomes" id="UP001374579"/>
    </source>
</evidence>
<dbReference type="PANTHER" id="PTHR33309">
    <property type="entry name" value="KERATIN, ULTRA HIGH-SULFUR MATRIX PROTEIN-LIKE"/>
    <property type="match status" value="1"/>
</dbReference>
<dbReference type="EMBL" id="JBAMIC010002207">
    <property type="protein sequence ID" value="KAK7089330.1"/>
    <property type="molecule type" value="Genomic_DNA"/>
</dbReference>
<feature type="compositionally biased region" description="Basic residues" evidence="1">
    <location>
        <begin position="1"/>
        <end position="21"/>
    </location>
</feature>
<evidence type="ECO:0000259" key="2">
    <source>
        <dbReference type="Pfam" id="PF20700"/>
    </source>
</evidence>
<dbReference type="Pfam" id="PF20700">
    <property type="entry name" value="Mutator"/>
    <property type="match status" value="1"/>
</dbReference>
<proteinExistence type="predicted"/>
<name>A0AAN9G0A5_9CAEN</name>
<keyword evidence="4" id="KW-1185">Reference proteome</keyword>
<gene>
    <name evidence="3" type="ORF">V1264_025064</name>
</gene>
<dbReference type="PANTHER" id="PTHR33309:SF3">
    <property type="entry name" value="CCHC-TYPE DOMAIN-CONTAINING PROTEIN"/>
    <property type="match status" value="1"/>
</dbReference>
<evidence type="ECO:0000256" key="1">
    <source>
        <dbReference type="SAM" id="MobiDB-lite"/>
    </source>
</evidence>
<dbReference type="InterPro" id="IPR049012">
    <property type="entry name" value="Mutator_transp_dom"/>
</dbReference>
<organism evidence="3 4">
    <name type="scientific">Littorina saxatilis</name>
    <dbReference type="NCBI Taxonomy" id="31220"/>
    <lineage>
        <taxon>Eukaryota</taxon>
        <taxon>Metazoa</taxon>
        <taxon>Spiralia</taxon>
        <taxon>Lophotrochozoa</taxon>
        <taxon>Mollusca</taxon>
        <taxon>Gastropoda</taxon>
        <taxon>Caenogastropoda</taxon>
        <taxon>Littorinimorpha</taxon>
        <taxon>Littorinoidea</taxon>
        <taxon>Littorinidae</taxon>
        <taxon>Littorina</taxon>
    </lineage>
</organism>